<dbReference type="Proteomes" id="UP000095283">
    <property type="component" value="Unplaced"/>
</dbReference>
<evidence type="ECO:0000313" key="2">
    <source>
        <dbReference type="Proteomes" id="UP000095283"/>
    </source>
</evidence>
<feature type="region of interest" description="Disordered" evidence="1">
    <location>
        <begin position="1"/>
        <end position="25"/>
    </location>
</feature>
<reference evidence="3" key="1">
    <citation type="submission" date="2016-11" db="UniProtKB">
        <authorList>
            <consortium name="WormBaseParasite"/>
        </authorList>
    </citation>
    <scope>IDENTIFICATION</scope>
</reference>
<name>A0A1I7WF85_HETBA</name>
<evidence type="ECO:0000313" key="3">
    <source>
        <dbReference type="WBParaSite" id="Hba_03633"/>
    </source>
</evidence>
<dbReference type="AlphaFoldDB" id="A0A1I7WF85"/>
<protein>
    <submittedName>
        <fullName evidence="3">Longin domain-containing protein</fullName>
    </submittedName>
</protein>
<proteinExistence type="predicted"/>
<organism evidence="2 3">
    <name type="scientific">Heterorhabditis bacteriophora</name>
    <name type="common">Entomopathogenic nematode worm</name>
    <dbReference type="NCBI Taxonomy" id="37862"/>
    <lineage>
        <taxon>Eukaryota</taxon>
        <taxon>Metazoa</taxon>
        <taxon>Ecdysozoa</taxon>
        <taxon>Nematoda</taxon>
        <taxon>Chromadorea</taxon>
        <taxon>Rhabditida</taxon>
        <taxon>Rhabditina</taxon>
        <taxon>Rhabditomorpha</taxon>
        <taxon>Strongyloidea</taxon>
        <taxon>Heterorhabditidae</taxon>
        <taxon>Heterorhabditis</taxon>
    </lineage>
</organism>
<sequence>MKSSIHLRTTATSRKRCTLDSSTSTGISGDPKVAILVNTPRAGNFSAKVQTGLLSTESNMRPSVVMQQNDLPTSLSSKWSFLSHSIEQINRLTTVVLGSNRLTQLKELTKQHTLRVPPDAQKDFFGVSVVDCPGSTHEYVCLGLLYTIHFSSPVTIFHKKFFLRCLASNEMHMLSRWPMLFSESSGGTHFSNLRISPFHEIVSKLLLDQLPTVTRVSFVSATDFHPIMLLKDHSSRFVASQSVVGQWHPNRHV</sequence>
<evidence type="ECO:0000256" key="1">
    <source>
        <dbReference type="SAM" id="MobiDB-lite"/>
    </source>
</evidence>
<keyword evidence="2" id="KW-1185">Reference proteome</keyword>
<accession>A0A1I7WF85</accession>
<dbReference type="WBParaSite" id="Hba_03633">
    <property type="protein sequence ID" value="Hba_03633"/>
    <property type="gene ID" value="Hba_03633"/>
</dbReference>
<feature type="compositionally biased region" description="Polar residues" evidence="1">
    <location>
        <begin position="1"/>
        <end position="12"/>
    </location>
</feature>